<dbReference type="AlphaFoldDB" id="A0A1Q3ABG9"/>
<evidence type="ECO:0000256" key="1">
    <source>
        <dbReference type="SAM" id="MobiDB-lite"/>
    </source>
</evidence>
<evidence type="ECO:0000313" key="2">
    <source>
        <dbReference type="EMBL" id="GAV53008.1"/>
    </source>
</evidence>
<evidence type="ECO:0000313" key="3">
    <source>
        <dbReference type="Proteomes" id="UP000187013"/>
    </source>
</evidence>
<gene>
    <name evidence="2" type="ORF">ZYGR_0AI02900</name>
</gene>
<name>A0A1Q3ABG9_ZYGRO</name>
<reference evidence="2 3" key="1">
    <citation type="submission" date="2016-08" db="EMBL/GenBank/DDBJ databases">
        <title>Draft genome sequence of allopolyploid Zygosaccharomyces rouxii.</title>
        <authorList>
            <person name="Watanabe J."/>
            <person name="Uehara K."/>
            <person name="Mogi Y."/>
            <person name="Tsukioka Y."/>
        </authorList>
    </citation>
    <scope>NUCLEOTIDE SEQUENCE [LARGE SCALE GENOMIC DNA]</scope>
    <source>
        <strain evidence="2 3">NBRC 110957</strain>
    </source>
</reference>
<comment type="caution">
    <text evidence="2">The sequence shown here is derived from an EMBL/GenBank/DDBJ whole genome shotgun (WGS) entry which is preliminary data.</text>
</comment>
<dbReference type="InterPro" id="IPR012491">
    <property type="entry name" value="Red1/Rec10"/>
</dbReference>
<dbReference type="OrthoDB" id="3980800at2759"/>
<feature type="compositionally biased region" description="Basic and acidic residues" evidence="1">
    <location>
        <begin position="612"/>
        <end position="627"/>
    </location>
</feature>
<accession>A0A1Q3ABG9</accession>
<dbReference type="EMBL" id="BDGX01000035">
    <property type="protein sequence ID" value="GAV53008.1"/>
    <property type="molecule type" value="Genomic_DNA"/>
</dbReference>
<organism evidence="2 3">
    <name type="scientific">Zygosaccharomyces rouxii</name>
    <dbReference type="NCBI Taxonomy" id="4956"/>
    <lineage>
        <taxon>Eukaryota</taxon>
        <taxon>Fungi</taxon>
        <taxon>Dikarya</taxon>
        <taxon>Ascomycota</taxon>
        <taxon>Saccharomycotina</taxon>
        <taxon>Saccharomycetes</taxon>
        <taxon>Saccharomycetales</taxon>
        <taxon>Saccharomycetaceae</taxon>
        <taxon>Zygosaccharomyces</taxon>
    </lineage>
</organism>
<proteinExistence type="predicted"/>
<dbReference type="Proteomes" id="UP000187013">
    <property type="component" value="Unassembled WGS sequence"/>
</dbReference>
<feature type="compositionally biased region" description="Pro residues" evidence="1">
    <location>
        <begin position="523"/>
        <end position="532"/>
    </location>
</feature>
<sequence>MFGLGEEAEAIATELFGGSLEYNRIEEAIRKCKIERSNATKLMLLVDLMTEEPCEELQTLYAVLCLCVKFLDAQLIDQSFAFALMGIKFDVKTTINENCKVLSFLLEEGLNVNNRGSWKYLGLLLRIMYEVPGSKKAILQIIREEFNSRIGFVLDHLRDFQLGNYLMELLSNCFPRKHSDKPGVVMAPILWPQEPEKNETIFGSLEYPFRGKHGYVQVTNFVWQKYGTQLENVMRVDNISYGTNVGNSGIKRFKSGKNSKNHEYCYIQAISDRIYLWDGEGLFLELNRRYVEVVKTLKGYIRINVKDSNGINSPDRTWLKVFQRTKWFQLQSEDKNACEQFYTNVTSFRKVSEVQTFLLLSNIDEDEEEATYLTQDVSRKAQSENSQLATPDQSDAKIRTDEWDINLSSDLQGTREEVRPRITPEHTDENNLSLAAKGIEHEEQSPLVLAQKRKMIRETSRTLELLKKEFAGETNVQNATIEEIESRVVAERSPSLIITKFDDKNRGSDEIAEKSTKGKSSKPPAPAPPSSSLPPLMDKNVRSIGKKDINVLDTIFGTPPSNKKRNRQRELNNFKPVIDVHSQDIPKVQTRSNKKKGKPFIGDKNSSTSKASKGDSHPTKFEREKKQQMHPPKAPPLKKTKPSPESAKEPEPPAQAQTQKEPSTHHPVQEVASASTPALVPNQILPAATNIPVTDSKVDTSNTSYDSTTIVAPPSNRTPFSLNNAFTNKLQEQIYSSITLFSNELLRKMDIINKELNLKIVKELSEKYQNLFQELQASFRNDTEEMSSFVSEIKDMLNLPEEQLVQFIRTRKFGSRS</sequence>
<feature type="region of interest" description="Disordered" evidence="1">
    <location>
        <begin position="573"/>
        <end position="672"/>
    </location>
</feature>
<protein>
    <submittedName>
        <fullName evidence="2">Uncharacterized protein</fullName>
    </submittedName>
</protein>
<dbReference type="GO" id="GO:0007131">
    <property type="term" value="P:reciprocal meiotic recombination"/>
    <property type="evidence" value="ECO:0007669"/>
    <property type="project" value="InterPro"/>
</dbReference>
<feature type="region of interest" description="Disordered" evidence="1">
    <location>
        <begin position="376"/>
        <end position="395"/>
    </location>
</feature>
<feature type="compositionally biased region" description="Polar residues" evidence="1">
    <location>
        <begin position="383"/>
        <end position="393"/>
    </location>
</feature>
<dbReference type="Pfam" id="PF07964">
    <property type="entry name" value="Red1"/>
    <property type="match status" value="1"/>
</dbReference>
<feature type="compositionally biased region" description="Basic and acidic residues" evidence="1">
    <location>
        <begin position="501"/>
        <end position="516"/>
    </location>
</feature>
<feature type="region of interest" description="Disordered" evidence="1">
    <location>
        <begin position="501"/>
        <end position="539"/>
    </location>
</feature>